<organism evidence="1 2">
    <name type="scientific">Salinactinospora qingdaonensis</name>
    <dbReference type="NCBI Taxonomy" id="702744"/>
    <lineage>
        <taxon>Bacteria</taxon>
        <taxon>Bacillati</taxon>
        <taxon>Actinomycetota</taxon>
        <taxon>Actinomycetes</taxon>
        <taxon>Streptosporangiales</taxon>
        <taxon>Nocardiopsidaceae</taxon>
        <taxon>Salinactinospora</taxon>
    </lineage>
</organism>
<dbReference type="EMBL" id="BAABDD010000010">
    <property type="protein sequence ID" value="GAA3745914.1"/>
    <property type="molecule type" value="Genomic_DNA"/>
</dbReference>
<evidence type="ECO:0000313" key="2">
    <source>
        <dbReference type="Proteomes" id="UP001500908"/>
    </source>
</evidence>
<keyword evidence="2" id="KW-1185">Reference proteome</keyword>
<proteinExistence type="predicted"/>
<protein>
    <submittedName>
        <fullName evidence="1">Uncharacterized protein</fullName>
    </submittedName>
</protein>
<reference evidence="2" key="1">
    <citation type="journal article" date="2019" name="Int. J. Syst. Evol. Microbiol.">
        <title>The Global Catalogue of Microorganisms (GCM) 10K type strain sequencing project: providing services to taxonomists for standard genome sequencing and annotation.</title>
        <authorList>
            <consortium name="The Broad Institute Genomics Platform"/>
            <consortium name="The Broad Institute Genome Sequencing Center for Infectious Disease"/>
            <person name="Wu L."/>
            <person name="Ma J."/>
        </authorList>
    </citation>
    <scope>NUCLEOTIDE SEQUENCE [LARGE SCALE GENOMIC DNA]</scope>
    <source>
        <strain evidence="2">JCM 17137</strain>
    </source>
</reference>
<gene>
    <name evidence="1" type="ORF">GCM10022402_26860</name>
</gene>
<dbReference type="RefSeq" id="WP_344971536.1">
    <property type="nucleotide sequence ID" value="NZ_BAABDD010000010.1"/>
</dbReference>
<evidence type="ECO:0000313" key="1">
    <source>
        <dbReference type="EMBL" id="GAA3745914.1"/>
    </source>
</evidence>
<dbReference type="Proteomes" id="UP001500908">
    <property type="component" value="Unassembled WGS sequence"/>
</dbReference>
<comment type="caution">
    <text evidence="1">The sequence shown here is derived from an EMBL/GenBank/DDBJ whole genome shotgun (WGS) entry which is preliminary data.</text>
</comment>
<accession>A0ABP7FQR6</accession>
<sequence length="112" mass="12662">MAHSMTIMVGALDASTDIAQELVRVLAADIEYGGIAPAARTPEKIVFHFEYVDIYEGYDYALDVYGMNDTDADVKADEIFDRLSKATRWRLGMYFDDDDRPRKHRPASHGSQ</sequence>
<name>A0ABP7FQR6_9ACTN</name>